<accession>A0A4R1KF37</accession>
<protein>
    <submittedName>
        <fullName evidence="2">Heme-NO-binding protein</fullName>
    </submittedName>
</protein>
<dbReference type="Gene3D" id="3.90.1520.10">
    <property type="entry name" value="H-NOX domain"/>
    <property type="match status" value="1"/>
</dbReference>
<dbReference type="InterPro" id="IPR011644">
    <property type="entry name" value="Heme_NO-bd"/>
</dbReference>
<evidence type="ECO:0000313" key="3">
    <source>
        <dbReference type="Proteomes" id="UP000295565"/>
    </source>
</evidence>
<dbReference type="SUPFAM" id="SSF111126">
    <property type="entry name" value="Ligand-binding domain in the NO signalling and Golgi transport"/>
    <property type="match status" value="1"/>
</dbReference>
<evidence type="ECO:0000313" key="2">
    <source>
        <dbReference type="EMBL" id="TCK62767.1"/>
    </source>
</evidence>
<sequence>MVMMDPLEQMLRIDLRQYHGQSDLLSYDLEQLASHYQHPVQVLDELAHQLKLDSNALQRQFGRVLFQYLLEQHPDLLDNAKDCFELFSHPDTPLQLEIGHIYADNPPPRFTVVQWQPPTLLVFDYQSSLPFAHVCHGFLKACSNYFAEPIAIHQQLIDGALNHARFTMGAPN</sequence>
<dbReference type="InterPro" id="IPR038158">
    <property type="entry name" value="H-NOX_domain_sf"/>
</dbReference>
<comment type="caution">
    <text evidence="2">The sequence shown here is derived from an EMBL/GenBank/DDBJ whole genome shotgun (WGS) entry which is preliminary data.</text>
</comment>
<proteinExistence type="predicted"/>
<dbReference type="EMBL" id="SMGD01000004">
    <property type="protein sequence ID" value="TCK62767.1"/>
    <property type="molecule type" value="Genomic_DNA"/>
</dbReference>
<gene>
    <name evidence="2" type="ORF">EV690_0434</name>
</gene>
<dbReference type="OrthoDB" id="7266652at2"/>
<keyword evidence="3" id="KW-1185">Reference proteome</keyword>
<dbReference type="Proteomes" id="UP000295565">
    <property type="component" value="Unassembled WGS sequence"/>
</dbReference>
<name>A0A4R1KF37_9GAMM</name>
<dbReference type="GO" id="GO:0020037">
    <property type="term" value="F:heme binding"/>
    <property type="evidence" value="ECO:0007669"/>
    <property type="project" value="InterPro"/>
</dbReference>
<organism evidence="2 3">
    <name type="scientific">Celerinatantimonas diazotrophica</name>
    <dbReference type="NCBI Taxonomy" id="412034"/>
    <lineage>
        <taxon>Bacteria</taxon>
        <taxon>Pseudomonadati</taxon>
        <taxon>Pseudomonadota</taxon>
        <taxon>Gammaproteobacteria</taxon>
        <taxon>Celerinatantimonadaceae</taxon>
        <taxon>Celerinatantimonas</taxon>
    </lineage>
</organism>
<reference evidence="2 3" key="1">
    <citation type="submission" date="2019-03" db="EMBL/GenBank/DDBJ databases">
        <title>Genomic Encyclopedia of Type Strains, Phase IV (KMG-IV): sequencing the most valuable type-strain genomes for metagenomic binning, comparative biology and taxonomic classification.</title>
        <authorList>
            <person name="Goeker M."/>
        </authorList>
    </citation>
    <scope>NUCLEOTIDE SEQUENCE [LARGE SCALE GENOMIC DNA]</scope>
    <source>
        <strain evidence="2 3">DSM 18577</strain>
    </source>
</reference>
<dbReference type="Pfam" id="PF07700">
    <property type="entry name" value="HNOB"/>
    <property type="match status" value="1"/>
</dbReference>
<dbReference type="InterPro" id="IPR024096">
    <property type="entry name" value="NO_sig/Golgi_transp_ligand-bd"/>
</dbReference>
<feature type="domain" description="Heme NO-binding" evidence="1">
    <location>
        <begin position="39"/>
        <end position="153"/>
    </location>
</feature>
<dbReference type="AlphaFoldDB" id="A0A4R1KF37"/>
<dbReference type="RefSeq" id="WP_131911304.1">
    <property type="nucleotide sequence ID" value="NZ_OU594967.1"/>
</dbReference>
<evidence type="ECO:0000259" key="1">
    <source>
        <dbReference type="Pfam" id="PF07700"/>
    </source>
</evidence>